<comment type="caution">
    <text evidence="2">The sequence shown here is derived from an EMBL/GenBank/DDBJ whole genome shotgun (WGS) entry which is preliminary data.</text>
</comment>
<proteinExistence type="predicted"/>
<organism evidence="2 3">
    <name type="scientific">Aldrovandia affinis</name>
    <dbReference type="NCBI Taxonomy" id="143900"/>
    <lineage>
        <taxon>Eukaryota</taxon>
        <taxon>Metazoa</taxon>
        <taxon>Chordata</taxon>
        <taxon>Craniata</taxon>
        <taxon>Vertebrata</taxon>
        <taxon>Euteleostomi</taxon>
        <taxon>Actinopterygii</taxon>
        <taxon>Neopterygii</taxon>
        <taxon>Teleostei</taxon>
        <taxon>Notacanthiformes</taxon>
        <taxon>Halosauridae</taxon>
        <taxon>Aldrovandia</taxon>
    </lineage>
</organism>
<dbReference type="AlphaFoldDB" id="A0AAD7SH74"/>
<feature type="compositionally biased region" description="Polar residues" evidence="1">
    <location>
        <begin position="1"/>
        <end position="32"/>
    </location>
</feature>
<protein>
    <submittedName>
        <fullName evidence="2">Uncharacterized protein</fullName>
    </submittedName>
</protein>
<feature type="region of interest" description="Disordered" evidence="1">
    <location>
        <begin position="1"/>
        <end position="54"/>
    </location>
</feature>
<feature type="compositionally biased region" description="Acidic residues" evidence="1">
    <location>
        <begin position="43"/>
        <end position="54"/>
    </location>
</feature>
<evidence type="ECO:0000256" key="1">
    <source>
        <dbReference type="SAM" id="MobiDB-lite"/>
    </source>
</evidence>
<keyword evidence="3" id="KW-1185">Reference proteome</keyword>
<dbReference type="EMBL" id="JAINUG010000063">
    <property type="protein sequence ID" value="KAJ8402526.1"/>
    <property type="molecule type" value="Genomic_DNA"/>
</dbReference>
<evidence type="ECO:0000313" key="2">
    <source>
        <dbReference type="EMBL" id="KAJ8402526.1"/>
    </source>
</evidence>
<gene>
    <name evidence="2" type="ORF">AAFF_G00366090</name>
</gene>
<dbReference type="Proteomes" id="UP001221898">
    <property type="component" value="Unassembled WGS sequence"/>
</dbReference>
<reference evidence="2" key="1">
    <citation type="journal article" date="2023" name="Science">
        <title>Genome structures resolve the early diversification of teleost fishes.</title>
        <authorList>
            <person name="Parey E."/>
            <person name="Louis A."/>
            <person name="Montfort J."/>
            <person name="Bouchez O."/>
            <person name="Roques C."/>
            <person name="Iampietro C."/>
            <person name="Lluch J."/>
            <person name="Castinel A."/>
            <person name="Donnadieu C."/>
            <person name="Desvignes T."/>
            <person name="Floi Bucao C."/>
            <person name="Jouanno E."/>
            <person name="Wen M."/>
            <person name="Mejri S."/>
            <person name="Dirks R."/>
            <person name="Jansen H."/>
            <person name="Henkel C."/>
            <person name="Chen W.J."/>
            <person name="Zahm M."/>
            <person name="Cabau C."/>
            <person name="Klopp C."/>
            <person name="Thompson A.W."/>
            <person name="Robinson-Rechavi M."/>
            <person name="Braasch I."/>
            <person name="Lecointre G."/>
            <person name="Bobe J."/>
            <person name="Postlethwait J.H."/>
            <person name="Berthelot C."/>
            <person name="Roest Crollius H."/>
            <person name="Guiguen Y."/>
        </authorList>
    </citation>
    <scope>NUCLEOTIDE SEQUENCE</scope>
    <source>
        <strain evidence="2">NC1722</strain>
    </source>
</reference>
<name>A0AAD7SH74_9TELE</name>
<accession>A0AAD7SH74</accession>
<evidence type="ECO:0000313" key="3">
    <source>
        <dbReference type="Proteomes" id="UP001221898"/>
    </source>
</evidence>
<sequence>MNRCRLTQKTTTRATNGPVTYWSPTNSLQESPWQIFHGSTDPASDDDSTHEDEEGKPYFAIHSGLLYQIDDLQGEERTQLLVPQVYIPVVLELSWGHIWELRRPRSGCCNATHGRESAEQ</sequence>